<dbReference type="PANTHER" id="PTHR46825">
    <property type="entry name" value="D-ALANYL-D-ALANINE-CARBOXYPEPTIDASE/ENDOPEPTIDASE AMPH"/>
    <property type="match status" value="1"/>
</dbReference>
<protein>
    <submittedName>
        <fullName evidence="3">CubicO group peptidase, beta-lactamase class C family</fullName>
    </submittedName>
</protein>
<evidence type="ECO:0000313" key="4">
    <source>
        <dbReference type="Proteomes" id="UP000184048"/>
    </source>
</evidence>
<gene>
    <name evidence="3" type="ORF">SAMN02745131_02856</name>
</gene>
<feature type="signal peptide" evidence="1">
    <location>
        <begin position="1"/>
        <end position="19"/>
    </location>
</feature>
<dbReference type="InterPro" id="IPR012338">
    <property type="entry name" value="Beta-lactam/transpept-like"/>
</dbReference>
<evidence type="ECO:0000256" key="1">
    <source>
        <dbReference type="SAM" id="SignalP"/>
    </source>
</evidence>
<dbReference type="OrthoDB" id="9798166at2"/>
<keyword evidence="4" id="KW-1185">Reference proteome</keyword>
<dbReference type="Gene3D" id="3.40.710.10">
    <property type="entry name" value="DD-peptidase/beta-lactamase superfamily"/>
    <property type="match status" value="1"/>
</dbReference>
<dbReference type="InterPro" id="IPR050491">
    <property type="entry name" value="AmpC-like"/>
</dbReference>
<feature type="chain" id="PRO_5012657536" evidence="1">
    <location>
        <begin position="20"/>
        <end position="509"/>
    </location>
</feature>
<keyword evidence="1" id="KW-0732">Signal</keyword>
<evidence type="ECO:0000313" key="3">
    <source>
        <dbReference type="EMBL" id="SHF52032.1"/>
    </source>
</evidence>
<name>A0A1M5CC89_9BACT</name>
<accession>A0A1M5CC89</accession>
<dbReference type="SUPFAM" id="SSF56601">
    <property type="entry name" value="beta-lactamase/transpeptidase-like"/>
    <property type="match status" value="1"/>
</dbReference>
<dbReference type="InterPro" id="IPR001466">
    <property type="entry name" value="Beta-lactam-related"/>
</dbReference>
<dbReference type="RefSeq" id="WP_072836012.1">
    <property type="nucleotide sequence ID" value="NZ_FQUU01000012.1"/>
</dbReference>
<evidence type="ECO:0000259" key="2">
    <source>
        <dbReference type="Pfam" id="PF00144"/>
    </source>
</evidence>
<feature type="domain" description="Beta-lactamase-related" evidence="2">
    <location>
        <begin position="45"/>
        <end position="380"/>
    </location>
</feature>
<sequence>MKPVVLVVIASLLLTISFAQTTYNPPFFVDSNRLEKVKSTKAVIEALYRQQAEKNHFPGIVYGVMVDGKLAYTGSYGYTNIEKKIPASNTSCFRIASMSKSFTAMAILQLRDAGKLSLDDVAWKYIPEMKNINYLTTDAPVITIRHLLTHAAGFPEDNPWGDRQLEDTDKDLLQTIAKVSFSNVPGIAYEYSNLGFALLGKIITNVTRMPYQQYITEHIFRPLGMTHTYYEYAKVPDSLLAHGYRWENNQWKEEALLHDGSYGAMGGIITTMEDFARYMQLQLSAWPARNGAENKVLKRSSLREMQKAANFSSLNAQFKYASGRSCPTAAAYAYGLRWLTDCDNRIFVGHTGGLPGFGSNWTIMPDYGIGVVCFGNVTYAPTAVFNLSVLDTLVSLAGLKKRAIPSSAILEQRKQELVKLLPGWNNAKQPGIFAENFFADYSLDALKKESARLYEKAGRITAVEELVPENNLRGSFILKGEKANIKISFTLTPEHPALIQEYHITEIAK</sequence>
<organism evidence="3 4">
    <name type="scientific">Flavisolibacter ginsengisoli DSM 18119</name>
    <dbReference type="NCBI Taxonomy" id="1121884"/>
    <lineage>
        <taxon>Bacteria</taxon>
        <taxon>Pseudomonadati</taxon>
        <taxon>Bacteroidota</taxon>
        <taxon>Chitinophagia</taxon>
        <taxon>Chitinophagales</taxon>
        <taxon>Chitinophagaceae</taxon>
        <taxon>Flavisolibacter</taxon>
    </lineage>
</organism>
<proteinExistence type="predicted"/>
<dbReference type="STRING" id="1121884.SAMN02745131_02856"/>
<dbReference type="Pfam" id="PF00144">
    <property type="entry name" value="Beta-lactamase"/>
    <property type="match status" value="1"/>
</dbReference>
<dbReference type="AlphaFoldDB" id="A0A1M5CC89"/>
<dbReference type="PANTHER" id="PTHR46825:SF9">
    <property type="entry name" value="BETA-LACTAMASE-RELATED DOMAIN-CONTAINING PROTEIN"/>
    <property type="match status" value="1"/>
</dbReference>
<dbReference type="Proteomes" id="UP000184048">
    <property type="component" value="Unassembled WGS sequence"/>
</dbReference>
<reference evidence="3 4" key="1">
    <citation type="submission" date="2016-11" db="EMBL/GenBank/DDBJ databases">
        <authorList>
            <person name="Jaros S."/>
            <person name="Januszkiewicz K."/>
            <person name="Wedrychowicz H."/>
        </authorList>
    </citation>
    <scope>NUCLEOTIDE SEQUENCE [LARGE SCALE GENOMIC DNA]</scope>
    <source>
        <strain evidence="3 4">DSM 18119</strain>
    </source>
</reference>
<dbReference type="EMBL" id="FQUU01000012">
    <property type="protein sequence ID" value="SHF52032.1"/>
    <property type="molecule type" value="Genomic_DNA"/>
</dbReference>